<keyword evidence="4" id="KW-0554">One-carbon metabolism</keyword>
<keyword evidence="5" id="KW-0521">NADP</keyword>
<organism evidence="8 9">
    <name type="scientific">Lysinibacillus agricola</name>
    <dbReference type="NCBI Taxonomy" id="2590012"/>
    <lineage>
        <taxon>Bacteria</taxon>
        <taxon>Bacillati</taxon>
        <taxon>Bacillota</taxon>
        <taxon>Bacilli</taxon>
        <taxon>Bacillales</taxon>
        <taxon>Bacillaceae</taxon>
        <taxon>Lysinibacillus</taxon>
    </lineage>
</organism>
<dbReference type="InterPro" id="IPR024072">
    <property type="entry name" value="DHFR-like_dom_sf"/>
</dbReference>
<evidence type="ECO:0000256" key="1">
    <source>
        <dbReference type="ARBA" id="ARBA00004903"/>
    </source>
</evidence>
<evidence type="ECO:0000256" key="2">
    <source>
        <dbReference type="ARBA" id="ARBA00009539"/>
    </source>
</evidence>
<dbReference type="CDD" id="cd00209">
    <property type="entry name" value="DHFR"/>
    <property type="match status" value="1"/>
</dbReference>
<dbReference type="Pfam" id="PF00186">
    <property type="entry name" value="DHFR_1"/>
    <property type="match status" value="1"/>
</dbReference>
<comment type="pathway">
    <text evidence="1">Cofactor biosynthesis; tetrahydrofolate biosynthesis; 5,6,7,8-tetrahydrofolate from 7,8-dihydrofolate: step 1/1.</text>
</comment>
<dbReference type="Gene3D" id="3.40.430.10">
    <property type="entry name" value="Dihydrofolate Reductase, subunit A"/>
    <property type="match status" value="1"/>
</dbReference>
<name>A0ABX7ALE5_9BACI</name>
<keyword evidence="6" id="KW-0560">Oxidoreductase</keyword>
<protein>
    <recommendedName>
        <fullName evidence="3">dihydrofolate reductase</fullName>
        <ecNumber evidence="3">1.5.1.3</ecNumber>
    </recommendedName>
</protein>
<comment type="similarity">
    <text evidence="2">Belongs to the dihydrofolate reductase family.</text>
</comment>
<gene>
    <name evidence="8" type="ORF">FJQ98_15790</name>
</gene>
<feature type="domain" description="DHFR" evidence="7">
    <location>
        <begin position="2"/>
        <end position="168"/>
    </location>
</feature>
<dbReference type="InterPro" id="IPR012259">
    <property type="entry name" value="DHFR"/>
</dbReference>
<dbReference type="EC" id="1.5.1.3" evidence="3"/>
<dbReference type="PANTHER" id="PTHR48069">
    <property type="entry name" value="DIHYDROFOLATE REDUCTASE"/>
    <property type="match status" value="1"/>
</dbReference>
<accession>A0ABX7ALE5</accession>
<keyword evidence="9" id="KW-1185">Reference proteome</keyword>
<evidence type="ECO:0000313" key="8">
    <source>
        <dbReference type="EMBL" id="QQP10708.1"/>
    </source>
</evidence>
<dbReference type="InterPro" id="IPR001796">
    <property type="entry name" value="DHFR_dom"/>
</dbReference>
<evidence type="ECO:0000259" key="7">
    <source>
        <dbReference type="PROSITE" id="PS51330"/>
    </source>
</evidence>
<dbReference type="RefSeq" id="WP_053596758.1">
    <property type="nucleotide sequence ID" value="NZ_CP067341.1"/>
</dbReference>
<evidence type="ECO:0000256" key="5">
    <source>
        <dbReference type="ARBA" id="ARBA00022857"/>
    </source>
</evidence>
<dbReference type="SUPFAM" id="SSF53597">
    <property type="entry name" value="Dihydrofolate reductase-like"/>
    <property type="match status" value="1"/>
</dbReference>
<evidence type="ECO:0000256" key="4">
    <source>
        <dbReference type="ARBA" id="ARBA00022563"/>
    </source>
</evidence>
<dbReference type="PROSITE" id="PS51330">
    <property type="entry name" value="DHFR_2"/>
    <property type="match status" value="1"/>
</dbReference>
<evidence type="ECO:0000256" key="3">
    <source>
        <dbReference type="ARBA" id="ARBA00012856"/>
    </source>
</evidence>
<reference evidence="8 9" key="1">
    <citation type="submission" date="2020-01" db="EMBL/GenBank/DDBJ databases">
        <authorList>
            <person name="Liu G."/>
            <person name="Liu B."/>
        </authorList>
    </citation>
    <scope>NUCLEOTIDE SEQUENCE [LARGE SCALE GENOMIC DNA]</scope>
    <source>
        <strain evidence="8 9">FJAT-51161</strain>
    </source>
</reference>
<dbReference type="Proteomes" id="UP000596049">
    <property type="component" value="Chromosome"/>
</dbReference>
<proteinExistence type="inferred from homology"/>
<dbReference type="PANTHER" id="PTHR48069:SF3">
    <property type="entry name" value="DIHYDROFOLATE REDUCTASE"/>
    <property type="match status" value="1"/>
</dbReference>
<sequence length="179" mass="20964">MVINIIAAINKTNSIGKNGHLLHRIKKDMDRFRKLTTGNNAHPNICLMGKNTFLELDKSLDKRINVVLTSNKKFKAPKDVIVESSFDKVLNHYLHSGSQDKDLWICGGEKLFEQALPFSDKVYITYIHDNKKGDRYFPYEQVKQQFKIIHKEEHEENGLKFEFIDYVRKDDFNGENEKF</sequence>
<evidence type="ECO:0000256" key="6">
    <source>
        <dbReference type="ARBA" id="ARBA00023002"/>
    </source>
</evidence>
<evidence type="ECO:0000313" key="9">
    <source>
        <dbReference type="Proteomes" id="UP000596049"/>
    </source>
</evidence>
<dbReference type="EMBL" id="CP067341">
    <property type="protein sequence ID" value="QQP10708.1"/>
    <property type="molecule type" value="Genomic_DNA"/>
</dbReference>